<organism evidence="1 2">
    <name type="scientific">Branchiibius hedensis</name>
    <dbReference type="NCBI Taxonomy" id="672460"/>
    <lineage>
        <taxon>Bacteria</taxon>
        <taxon>Bacillati</taxon>
        <taxon>Actinomycetota</taxon>
        <taxon>Actinomycetes</taxon>
        <taxon>Micrococcales</taxon>
        <taxon>Dermacoccaceae</taxon>
        <taxon>Branchiibius</taxon>
    </lineage>
</organism>
<evidence type="ECO:0000313" key="2">
    <source>
        <dbReference type="Proteomes" id="UP000250028"/>
    </source>
</evidence>
<dbReference type="EMBL" id="UESZ01000001">
    <property type="protein sequence ID" value="SSA35549.1"/>
    <property type="molecule type" value="Genomic_DNA"/>
</dbReference>
<evidence type="ECO:0000313" key="1">
    <source>
        <dbReference type="EMBL" id="SSA35549.1"/>
    </source>
</evidence>
<protein>
    <recommendedName>
        <fullName evidence="3">TnsA endonuclease N terminal</fullName>
    </recommendedName>
</protein>
<proteinExistence type="predicted"/>
<dbReference type="RefSeq" id="WP_109686904.1">
    <property type="nucleotide sequence ID" value="NZ_QGDN01000001.1"/>
</dbReference>
<sequence>MAAHGITLRYCTAAGDEVETPLDLARPDAIVGGLPIRTPPSYPGRTSYPGFFWSATTGRVHVYESLLELDRLWLADFDPAVGSLTTQPFQAIGSDGDVVRSHVPDLMLMSPDHRVTVVDVKPSAFLDLPKVKAQFDWTRRWCDERGWGYEVFSGADPHVLRNIKFLAVGRRPDRLPAEALVRARQVVRDGLTWGAATSADGRDSSLQVALAALIWSGHVTIELSRPLSSGSLLRVQEGAAA</sequence>
<reference evidence="2" key="1">
    <citation type="submission" date="2016-10" db="EMBL/GenBank/DDBJ databases">
        <authorList>
            <person name="Varghese N."/>
            <person name="Submissions S."/>
        </authorList>
    </citation>
    <scope>NUCLEOTIDE SEQUENCE [LARGE SCALE GENOMIC DNA]</scope>
    <source>
        <strain evidence="2">DSM 22951</strain>
    </source>
</reference>
<keyword evidence="2" id="KW-1185">Reference proteome</keyword>
<dbReference type="NCBIfam" id="NF033179">
    <property type="entry name" value="TnsA_like_Actin"/>
    <property type="match status" value="1"/>
</dbReference>
<dbReference type="Proteomes" id="UP000250028">
    <property type="component" value="Unassembled WGS sequence"/>
</dbReference>
<dbReference type="AlphaFoldDB" id="A0A2Y8ZZ75"/>
<name>A0A2Y8ZZ75_9MICO</name>
<evidence type="ECO:0008006" key="3">
    <source>
        <dbReference type="Google" id="ProtNLM"/>
    </source>
</evidence>
<accession>A0A2Y8ZZ75</accession>
<gene>
    <name evidence="1" type="ORF">SAMN04489750_2912</name>
</gene>
<dbReference type="InterPro" id="IPR048000">
    <property type="entry name" value="TnsA-like"/>
</dbReference>